<gene>
    <name evidence="1" type="ORF">EI291_14260</name>
</gene>
<dbReference type="RefSeq" id="WP_125421121.1">
    <property type="nucleotide sequence ID" value="NZ_RWIT01000007.1"/>
</dbReference>
<reference evidence="1 2" key="1">
    <citation type="submission" date="2018-12" db="EMBL/GenBank/DDBJ databases">
        <authorList>
            <person name="Feng G."/>
            <person name="Zhu H."/>
        </authorList>
    </citation>
    <scope>NUCLEOTIDE SEQUENCE [LARGE SCALE GENOMIC DNA]</scope>
    <source>
        <strain evidence="1 2">KCTC 12533</strain>
    </source>
</reference>
<proteinExistence type="predicted"/>
<accession>A0A3R9P0W0</accession>
<dbReference type="Proteomes" id="UP000273500">
    <property type="component" value="Unassembled WGS sequence"/>
</dbReference>
<evidence type="ECO:0000313" key="2">
    <source>
        <dbReference type="Proteomes" id="UP000273500"/>
    </source>
</evidence>
<sequence length="125" mass="14016">MKQLILLLCLCIVSLLHTSCKKEDSGEIRIRVKNASSYRFESVYVNTSGGENEYGPLAAKQVSDYAVYKGAYNYAYIKVVINGREMSLQPTDYVGETPLDPGKYTYVVDVEDLSNGRLKLTFETP</sequence>
<name>A0A3R9P0W0_9BACT</name>
<organism evidence="1 2">
    <name type="scientific">Hymenobacter rigui</name>
    <dbReference type="NCBI Taxonomy" id="334424"/>
    <lineage>
        <taxon>Bacteria</taxon>
        <taxon>Pseudomonadati</taxon>
        <taxon>Bacteroidota</taxon>
        <taxon>Cytophagia</taxon>
        <taxon>Cytophagales</taxon>
        <taxon>Hymenobacteraceae</taxon>
        <taxon>Hymenobacter</taxon>
    </lineage>
</organism>
<dbReference type="EMBL" id="RWIT01000007">
    <property type="protein sequence ID" value="RSK47758.1"/>
    <property type="molecule type" value="Genomic_DNA"/>
</dbReference>
<dbReference type="OrthoDB" id="980950at2"/>
<dbReference type="AlphaFoldDB" id="A0A3R9P0W0"/>
<protein>
    <submittedName>
        <fullName evidence="1">Uncharacterized protein</fullName>
    </submittedName>
</protein>
<comment type="caution">
    <text evidence="1">The sequence shown here is derived from an EMBL/GenBank/DDBJ whole genome shotgun (WGS) entry which is preliminary data.</text>
</comment>
<keyword evidence="2" id="KW-1185">Reference proteome</keyword>
<evidence type="ECO:0000313" key="1">
    <source>
        <dbReference type="EMBL" id="RSK47758.1"/>
    </source>
</evidence>